<keyword evidence="1" id="KW-0472">Membrane</keyword>
<organism evidence="2 3">
    <name type="scientific">Amycolatopsis ultiminotia</name>
    <dbReference type="NCBI Taxonomy" id="543629"/>
    <lineage>
        <taxon>Bacteria</taxon>
        <taxon>Bacillati</taxon>
        <taxon>Actinomycetota</taxon>
        <taxon>Actinomycetes</taxon>
        <taxon>Pseudonocardiales</taxon>
        <taxon>Pseudonocardiaceae</taxon>
        <taxon>Amycolatopsis</taxon>
    </lineage>
</organism>
<evidence type="ECO:0000256" key="1">
    <source>
        <dbReference type="SAM" id="Phobius"/>
    </source>
</evidence>
<feature type="transmembrane region" description="Helical" evidence="1">
    <location>
        <begin position="52"/>
        <end position="71"/>
    </location>
</feature>
<dbReference type="Proteomes" id="UP001500689">
    <property type="component" value="Unassembled WGS sequence"/>
</dbReference>
<accession>A0ABP6X1V1</accession>
<dbReference type="EMBL" id="BAAAZN010000011">
    <property type="protein sequence ID" value="GAA3559596.1"/>
    <property type="molecule type" value="Genomic_DNA"/>
</dbReference>
<protein>
    <submittedName>
        <fullName evidence="2">Uncharacterized protein</fullName>
    </submittedName>
</protein>
<evidence type="ECO:0000313" key="3">
    <source>
        <dbReference type="Proteomes" id="UP001500689"/>
    </source>
</evidence>
<gene>
    <name evidence="2" type="ORF">GCM10022222_49160</name>
</gene>
<sequence>MSAAYAEMAAGRFAGGGAGREASPFVARGEDVDGVAGGVEVLEVEIGDFRKVAGWVGMCGGFIRVIGLAAISSSWRSQVCRAR</sequence>
<name>A0ABP6X1V1_9PSEU</name>
<keyword evidence="3" id="KW-1185">Reference proteome</keyword>
<comment type="caution">
    <text evidence="2">The sequence shown here is derived from an EMBL/GenBank/DDBJ whole genome shotgun (WGS) entry which is preliminary data.</text>
</comment>
<evidence type="ECO:0000313" key="2">
    <source>
        <dbReference type="EMBL" id="GAA3559596.1"/>
    </source>
</evidence>
<proteinExistence type="predicted"/>
<keyword evidence="1" id="KW-0812">Transmembrane</keyword>
<reference evidence="3" key="1">
    <citation type="journal article" date="2019" name="Int. J. Syst. Evol. Microbiol.">
        <title>The Global Catalogue of Microorganisms (GCM) 10K type strain sequencing project: providing services to taxonomists for standard genome sequencing and annotation.</title>
        <authorList>
            <consortium name="The Broad Institute Genomics Platform"/>
            <consortium name="The Broad Institute Genome Sequencing Center for Infectious Disease"/>
            <person name="Wu L."/>
            <person name="Ma J."/>
        </authorList>
    </citation>
    <scope>NUCLEOTIDE SEQUENCE [LARGE SCALE GENOMIC DNA]</scope>
    <source>
        <strain evidence="3">JCM 16898</strain>
    </source>
</reference>
<keyword evidence="1" id="KW-1133">Transmembrane helix</keyword>